<sequence>MLQASSLRGALSGAEPEIDLKTIVIEVGCSFAFPSAAAAATTTAIALGLNGSFCFAAAVPAVAAAAAAAAAARIRVCGFTILLQTVFGWEAFDSSSSSNSSRSSSSSRSSYCPVFAAHPAHAASSSSSPDLLLLVLDEALDRALRDAPRRSSSSSNSSNSSNSSSSSMCCSDCNLLLLLALPGEPQVVSLLLRWAFEQRRFKRVKLMASERMAVYSHLPFFPGLCSHQGTLVVDIGESGIRVSPLEGLSLSPVSFCCAATRGGAGLLSELLLLHLRKQQLPAAPAAAAAAPVAAAAAAAADGDGEVEGETREASEMDMQHEEQEEEEEQEQQQQQHAAAAAAAAATTAAAHGFGAGAGRWGPDSLDWRDLTRYKETQCYVSLDPALDLHLHRNHRQLKPLFTCSDGSVVQPWSETFLIPEVLFSPQLLPDANLAAIAPGMDHSSISEMVLQCFRRSSVCEREGWLKNICLVGGSAQLPNFAQRVRVLPCEDRQLAAFRGALLFGLVARQEPEAWLSRQLFERTEGLEKVARKMALHS</sequence>
<accession>U6M0T6</accession>
<dbReference type="OMA" id="GWLKNIC"/>
<keyword evidence="4" id="KW-1185">Reference proteome</keyword>
<dbReference type="Gene3D" id="3.90.640.10">
    <property type="entry name" value="Actin, Chain A, domain 4"/>
    <property type="match status" value="1"/>
</dbReference>
<dbReference type="EMBL" id="HG719074">
    <property type="protein sequence ID" value="CDJ56703.1"/>
    <property type="molecule type" value="Genomic_DNA"/>
</dbReference>
<organism evidence="3 4">
    <name type="scientific">Eimeria maxima</name>
    <name type="common">Coccidian parasite</name>
    <dbReference type="NCBI Taxonomy" id="5804"/>
    <lineage>
        <taxon>Eukaryota</taxon>
        <taxon>Sar</taxon>
        <taxon>Alveolata</taxon>
        <taxon>Apicomplexa</taxon>
        <taxon>Conoidasida</taxon>
        <taxon>Coccidia</taxon>
        <taxon>Eucoccidiorida</taxon>
        <taxon>Eimeriorina</taxon>
        <taxon>Eimeriidae</taxon>
        <taxon>Eimeria</taxon>
    </lineage>
</organism>
<dbReference type="GeneID" id="25336224"/>
<dbReference type="InterPro" id="IPR043129">
    <property type="entry name" value="ATPase_NBD"/>
</dbReference>
<reference evidence="3" key="1">
    <citation type="submission" date="2013-10" db="EMBL/GenBank/DDBJ databases">
        <title>Genomic analysis of the causative agents of coccidiosis in chickens.</title>
        <authorList>
            <person name="Reid A.J."/>
            <person name="Blake D."/>
            <person name="Billington K."/>
            <person name="Browne H."/>
            <person name="Dunn M."/>
            <person name="Hung S."/>
            <person name="Kawahara F."/>
            <person name="Miranda-Saavedra D."/>
            <person name="Mourier T."/>
            <person name="Nagra H."/>
            <person name="Otto T.D."/>
            <person name="Rawlings N."/>
            <person name="Sanchez A."/>
            <person name="Sanders M."/>
            <person name="Subramaniam C."/>
            <person name="Tay Y."/>
            <person name="Dear P."/>
            <person name="Doerig C."/>
            <person name="Gruber A."/>
            <person name="Parkinson J."/>
            <person name="Shirley M."/>
            <person name="Wan K.L."/>
            <person name="Berriman M."/>
            <person name="Tomley F."/>
            <person name="Pain A."/>
        </authorList>
    </citation>
    <scope>NUCLEOTIDE SEQUENCE [LARGE SCALE GENOMIC DNA]</scope>
    <source>
        <strain evidence="3">Weybridge</strain>
    </source>
</reference>
<feature type="region of interest" description="Disordered" evidence="2">
    <location>
        <begin position="146"/>
        <end position="167"/>
    </location>
</feature>
<dbReference type="RefSeq" id="XP_013333354.1">
    <property type="nucleotide sequence ID" value="XM_013477900.1"/>
</dbReference>
<evidence type="ECO:0000256" key="1">
    <source>
        <dbReference type="ARBA" id="ARBA00049360"/>
    </source>
</evidence>
<dbReference type="Pfam" id="PF00022">
    <property type="entry name" value="Actin"/>
    <property type="match status" value="1"/>
</dbReference>
<feature type="region of interest" description="Disordered" evidence="2">
    <location>
        <begin position="299"/>
        <end position="341"/>
    </location>
</feature>
<comment type="catalytic activity">
    <reaction evidence="1">
        <text>ATP + H2O = ADP + phosphate + H(+)</text>
        <dbReference type="Rhea" id="RHEA:13065"/>
        <dbReference type="ChEBI" id="CHEBI:15377"/>
        <dbReference type="ChEBI" id="CHEBI:15378"/>
        <dbReference type="ChEBI" id="CHEBI:30616"/>
        <dbReference type="ChEBI" id="CHEBI:43474"/>
        <dbReference type="ChEBI" id="CHEBI:456216"/>
    </reaction>
</comment>
<dbReference type="SUPFAM" id="SSF53067">
    <property type="entry name" value="Actin-like ATPase domain"/>
    <property type="match status" value="1"/>
</dbReference>
<feature type="compositionally biased region" description="Low complexity" evidence="2">
    <location>
        <begin position="331"/>
        <end position="341"/>
    </location>
</feature>
<evidence type="ECO:0000313" key="3">
    <source>
        <dbReference type="EMBL" id="CDJ56703.1"/>
    </source>
</evidence>
<proteinExistence type="predicted"/>
<evidence type="ECO:0000313" key="4">
    <source>
        <dbReference type="Proteomes" id="UP000030763"/>
    </source>
</evidence>
<dbReference type="OrthoDB" id="6220758at2759"/>
<protein>
    <submittedName>
        <fullName evidence="3">Actin-like family protein, putative</fullName>
    </submittedName>
</protein>
<dbReference type="AlphaFoldDB" id="U6M0T6"/>
<name>U6M0T6_EIMMA</name>
<dbReference type="VEuPathDB" id="ToxoDB:EMWEY_00022380"/>
<dbReference type="PANTHER" id="PTHR11937">
    <property type="entry name" value="ACTIN"/>
    <property type="match status" value="1"/>
</dbReference>
<gene>
    <name evidence="3" type="ORF">EMWEY_00022380</name>
</gene>
<dbReference type="InterPro" id="IPR004000">
    <property type="entry name" value="Actin"/>
</dbReference>
<dbReference type="Proteomes" id="UP000030763">
    <property type="component" value="Unassembled WGS sequence"/>
</dbReference>
<feature type="compositionally biased region" description="Low complexity" evidence="2">
    <location>
        <begin position="150"/>
        <end position="167"/>
    </location>
</feature>
<dbReference type="Gene3D" id="3.30.420.40">
    <property type="match status" value="1"/>
</dbReference>
<reference evidence="3" key="2">
    <citation type="submission" date="2013-10" db="EMBL/GenBank/DDBJ databases">
        <authorList>
            <person name="Aslett M."/>
        </authorList>
    </citation>
    <scope>NUCLEOTIDE SEQUENCE [LARGE SCALE GENOMIC DNA]</scope>
    <source>
        <strain evidence="3">Weybridge</strain>
    </source>
</reference>
<evidence type="ECO:0000256" key="2">
    <source>
        <dbReference type="SAM" id="MobiDB-lite"/>
    </source>
</evidence>
<feature type="compositionally biased region" description="Basic and acidic residues" evidence="2">
    <location>
        <begin position="308"/>
        <end position="321"/>
    </location>
</feature>